<dbReference type="PANTHER" id="PTHR43364">
    <property type="entry name" value="NADH-SPECIFIC METHYLGLYOXAL REDUCTASE-RELATED"/>
    <property type="match status" value="1"/>
</dbReference>
<evidence type="ECO:0000313" key="5">
    <source>
        <dbReference type="EMBL" id="EED19858.1"/>
    </source>
</evidence>
<dbReference type="GeneID" id="8107731"/>
<evidence type="ECO:0000259" key="4">
    <source>
        <dbReference type="Pfam" id="PF00248"/>
    </source>
</evidence>
<dbReference type="OrthoDB" id="48988at2759"/>
<dbReference type="GO" id="GO:0016491">
    <property type="term" value="F:oxidoreductase activity"/>
    <property type="evidence" value="ECO:0007669"/>
    <property type="project" value="UniProtKB-KW"/>
</dbReference>
<dbReference type="PhylomeDB" id="B8M7X9"/>
<organism evidence="5 6">
    <name type="scientific">Talaromyces stipitatus (strain ATCC 10500 / CBS 375.48 / QM 6759 / NRRL 1006)</name>
    <name type="common">Penicillium stipitatum</name>
    <dbReference type="NCBI Taxonomy" id="441959"/>
    <lineage>
        <taxon>Eukaryota</taxon>
        <taxon>Fungi</taxon>
        <taxon>Dikarya</taxon>
        <taxon>Ascomycota</taxon>
        <taxon>Pezizomycotina</taxon>
        <taxon>Eurotiomycetes</taxon>
        <taxon>Eurotiomycetidae</taxon>
        <taxon>Eurotiales</taxon>
        <taxon>Trichocomaceae</taxon>
        <taxon>Talaromyces</taxon>
        <taxon>Talaromyces sect. Talaromyces</taxon>
    </lineage>
</organism>
<comment type="similarity">
    <text evidence="2">Belongs to the aldo/keto reductase family. Aldo/keto reductase 2 subfamily.</text>
</comment>
<dbReference type="InParanoid" id="B8M7X9"/>
<dbReference type="InterPro" id="IPR050523">
    <property type="entry name" value="AKR_Detox_Biosynth"/>
</dbReference>
<dbReference type="CDD" id="cd19075">
    <property type="entry name" value="AKR_AKR7A1-5"/>
    <property type="match status" value="1"/>
</dbReference>
<sequence length="358" mass="39638">MYINSRSRRPESISTPRQKGYTLSPLSTERKIKMTRNVKIIYGGASFNTQYGSTATNVSEVLDYLEKEGITTIDSSEVYGDSEELLGAAKAASRGFVIDTKVGGGLSRVEASGENVVKAVEESLRKLDTDSVDVYYIHAPDKRIPLKDTLSGINAAHKSGKFKRFGLSNFSPAQVKEVYRTALENNFVLPSVYQGNYNAVGRRIETELFPILRKYGIAFYAYSPIAGGFLTKTPGDIANAKGRFDTSQIFGKMMHALYNKPSMLEFLAEFGKLARDEGISQAELAYRWIVYHSYLDGENGDGIIVGSRSGDQLTATLEGLRRGPLTTRVAERVDELWKGVEKDAILDNWNDFISENGL</sequence>
<feature type="region of interest" description="Disordered" evidence="3">
    <location>
        <begin position="1"/>
        <end position="22"/>
    </location>
</feature>
<dbReference type="AlphaFoldDB" id="B8M7X9"/>
<dbReference type="PANTHER" id="PTHR43364:SF4">
    <property type="entry name" value="NAD(P)-LINKED OXIDOREDUCTASE SUPERFAMILY PROTEIN"/>
    <property type="match status" value="1"/>
</dbReference>
<dbReference type="PRINTS" id="PR00069">
    <property type="entry name" value="ALDKETRDTASE"/>
</dbReference>
<dbReference type="RefSeq" id="XP_002480292.1">
    <property type="nucleotide sequence ID" value="XM_002480247.1"/>
</dbReference>
<evidence type="ECO:0000256" key="3">
    <source>
        <dbReference type="SAM" id="MobiDB-lite"/>
    </source>
</evidence>
<keyword evidence="6" id="KW-1185">Reference proteome</keyword>
<name>B8M7X9_TALSN</name>
<dbReference type="HOGENOM" id="CLU_023205_1_1_1"/>
<dbReference type="eggNOG" id="ENOG502R41Z">
    <property type="taxonomic scope" value="Eukaryota"/>
</dbReference>
<protein>
    <submittedName>
        <fullName evidence="5">Aldehyde reductase (GliO), putative</fullName>
    </submittedName>
</protein>
<dbReference type="VEuPathDB" id="FungiDB:TSTA_031200"/>
<dbReference type="Proteomes" id="UP000001745">
    <property type="component" value="Unassembled WGS sequence"/>
</dbReference>
<dbReference type="OMA" id="VAFRECQ"/>
<proteinExistence type="inferred from homology"/>
<dbReference type="EMBL" id="EQ962654">
    <property type="protein sequence ID" value="EED19858.1"/>
    <property type="molecule type" value="Genomic_DNA"/>
</dbReference>
<feature type="domain" description="NADP-dependent oxidoreductase" evidence="4">
    <location>
        <begin position="39"/>
        <end position="337"/>
    </location>
</feature>
<dbReference type="Pfam" id="PF00248">
    <property type="entry name" value="Aldo_ket_red"/>
    <property type="match status" value="1"/>
</dbReference>
<evidence type="ECO:0000256" key="2">
    <source>
        <dbReference type="ARBA" id="ARBA00038157"/>
    </source>
</evidence>
<evidence type="ECO:0000256" key="1">
    <source>
        <dbReference type="ARBA" id="ARBA00023002"/>
    </source>
</evidence>
<evidence type="ECO:0000313" key="6">
    <source>
        <dbReference type="Proteomes" id="UP000001745"/>
    </source>
</evidence>
<dbReference type="SUPFAM" id="SSF51430">
    <property type="entry name" value="NAD(P)-linked oxidoreductase"/>
    <property type="match status" value="1"/>
</dbReference>
<keyword evidence="1" id="KW-0560">Oxidoreductase</keyword>
<dbReference type="InterPro" id="IPR020471">
    <property type="entry name" value="AKR"/>
</dbReference>
<dbReference type="InterPro" id="IPR036812">
    <property type="entry name" value="NAD(P)_OxRdtase_dom_sf"/>
</dbReference>
<reference evidence="6" key="1">
    <citation type="journal article" date="2015" name="Genome Announc.">
        <title>Genome sequence of the AIDS-associated pathogen Penicillium marneffei (ATCC18224) and its near taxonomic relative Talaromyces stipitatus (ATCC10500).</title>
        <authorList>
            <person name="Nierman W.C."/>
            <person name="Fedorova-Abrams N.D."/>
            <person name="Andrianopoulos A."/>
        </authorList>
    </citation>
    <scope>NUCLEOTIDE SEQUENCE [LARGE SCALE GENOMIC DNA]</scope>
    <source>
        <strain evidence="6">ATCC 10500 / CBS 375.48 / QM 6759 / NRRL 1006</strain>
    </source>
</reference>
<dbReference type="Gene3D" id="3.20.20.100">
    <property type="entry name" value="NADP-dependent oxidoreductase domain"/>
    <property type="match status" value="1"/>
</dbReference>
<accession>B8M7X9</accession>
<dbReference type="STRING" id="441959.B8M7X9"/>
<dbReference type="InterPro" id="IPR023210">
    <property type="entry name" value="NADP_OxRdtase_dom"/>
</dbReference>
<gene>
    <name evidence="5" type="ORF">TSTA_031200</name>
</gene>